<proteinExistence type="predicted"/>
<evidence type="ECO:0000313" key="2">
    <source>
        <dbReference type="WBParaSite" id="JU765_v2.g15197.t1"/>
    </source>
</evidence>
<name>A0AC34QDB5_9BILA</name>
<evidence type="ECO:0000313" key="1">
    <source>
        <dbReference type="Proteomes" id="UP000887576"/>
    </source>
</evidence>
<protein>
    <submittedName>
        <fullName evidence="2">Uncharacterized protein</fullName>
    </submittedName>
</protein>
<dbReference type="Proteomes" id="UP000887576">
    <property type="component" value="Unplaced"/>
</dbReference>
<dbReference type="WBParaSite" id="JU765_v2.g15197.t1">
    <property type="protein sequence ID" value="JU765_v2.g15197.t1"/>
    <property type="gene ID" value="JU765_v2.g15197"/>
</dbReference>
<reference evidence="2" key="1">
    <citation type="submission" date="2022-11" db="UniProtKB">
        <authorList>
            <consortium name="WormBaseParasite"/>
        </authorList>
    </citation>
    <scope>IDENTIFICATION</scope>
</reference>
<organism evidence="1 2">
    <name type="scientific">Panagrolaimus sp. JU765</name>
    <dbReference type="NCBI Taxonomy" id="591449"/>
    <lineage>
        <taxon>Eukaryota</taxon>
        <taxon>Metazoa</taxon>
        <taxon>Ecdysozoa</taxon>
        <taxon>Nematoda</taxon>
        <taxon>Chromadorea</taxon>
        <taxon>Rhabditida</taxon>
        <taxon>Tylenchina</taxon>
        <taxon>Panagrolaimomorpha</taxon>
        <taxon>Panagrolaimoidea</taxon>
        <taxon>Panagrolaimidae</taxon>
        <taxon>Panagrolaimus</taxon>
    </lineage>
</organism>
<accession>A0AC34QDB5</accession>
<sequence length="492" mass="57983">MNLISAIEAEIQEIDEKILKTRRMVKTYSAFVLPGIEFFANLFEQMYLLAKSYVTRTKQEIECGSENLLKLQSKKKAEIQEIDEKILKTRRMVKTYSAFVLPGIEFFANLFEQMYLLAKSYVTRTKQEIECGSENLLKLQSKKSRLLNPVTLDPGLYVDILKASNEQLQKDSEDKHVTYGEILKFFSIGKEPSEAFMDWLKTTNALNFKFNLDFKKSGDDEDALLRFNYLDLDGLENVELLDKMFEVVAPFVTFVDMSNFHPNRFQTLFFKHLGINPKQRRIVFRNLFEVDETMFEAISRLCDKHVGIEFHGLSPLVLMDLPPRKYDFVRFDYINDEFFEFLHDCSWTCERIGFETLERLEHRPLSSFQEDLRFDFVKEIILYDMDYEDIQGSLHLLSILFPYAEKINGKFFFIYDFHRVNEKVKKIIADAPQKEVLLMCNHYCTNQQEMNEIIGLFDGKQVAEHVYHWNPKNDELKTIQLILNVADDPFET</sequence>